<dbReference type="Pfam" id="PF13185">
    <property type="entry name" value="GAF_2"/>
    <property type="match status" value="1"/>
</dbReference>
<dbReference type="Gene3D" id="3.30.70.1230">
    <property type="entry name" value="Nucleotide cyclase"/>
    <property type="match status" value="1"/>
</dbReference>
<dbReference type="CDD" id="cd07302">
    <property type="entry name" value="CHD"/>
    <property type="match status" value="1"/>
</dbReference>
<keyword evidence="2" id="KW-0456">Lyase</keyword>
<reference evidence="2" key="1">
    <citation type="submission" date="2019-03" db="EMBL/GenBank/DDBJ databases">
        <authorList>
            <person name="Hao L."/>
        </authorList>
    </citation>
    <scope>NUCLEOTIDE SEQUENCE</scope>
</reference>
<dbReference type="SMART" id="SM00065">
    <property type="entry name" value="GAF"/>
    <property type="match status" value="1"/>
</dbReference>
<dbReference type="SUPFAM" id="SSF55781">
    <property type="entry name" value="GAF domain-like"/>
    <property type="match status" value="1"/>
</dbReference>
<sequence>MSNPDIETILKERIVSLEEGYEQKIAELSLLKELGDALKGASLAHWNQLFIGQLDIIKQATGIFSVSVMLVDEETQQLYVVSASMRGDSPKRPPILLKKGEGVAGKVLETGRTLYIPDVTKDPNFSNRGTNQKGSLACVPIISEGSCIGVINFRDNVAGSFGPNDLRFFELIADQLSITASLVRTYQDLLDLEKKRMNLGRYFSPGLAERLVADERMTGLGGQRKMVSIVFVDISGFTSLVEKHTVEDVVEVLNRFFATVVPIIFKHGGMLDKFLGDGVMAVFGIPDPDDSDPVRAIACAVDIQLGMKALKKRLKSDGLFPIDIGIGIATGVVLAGNIGTKNQMNYTVIGEPVNLAQRLESVSKPGEIIISSITKEMMPEGSKIAVRFEPMGKIRVKGIERDVNPMRVIYHDKNPLPEEDSR</sequence>
<dbReference type="EMBL" id="CAADRM010000048">
    <property type="protein sequence ID" value="VFU12634.1"/>
    <property type="molecule type" value="Genomic_DNA"/>
</dbReference>
<dbReference type="InterPro" id="IPR003018">
    <property type="entry name" value="GAF"/>
</dbReference>
<dbReference type="PROSITE" id="PS50125">
    <property type="entry name" value="GUANYLATE_CYCLASE_2"/>
    <property type="match status" value="1"/>
</dbReference>
<dbReference type="PANTHER" id="PTHR43081:SF1">
    <property type="entry name" value="ADENYLATE CYCLASE, TERMINAL-DIFFERENTIATION SPECIFIC"/>
    <property type="match status" value="1"/>
</dbReference>
<name>A0A485LWH0_9ZZZZ</name>
<dbReference type="InterPro" id="IPR001054">
    <property type="entry name" value="A/G_cyclase"/>
</dbReference>
<dbReference type="GO" id="GO:0004016">
    <property type="term" value="F:adenylate cyclase activity"/>
    <property type="evidence" value="ECO:0007669"/>
    <property type="project" value="UniProtKB-EC"/>
</dbReference>
<dbReference type="InterPro" id="IPR029787">
    <property type="entry name" value="Nucleotide_cyclase"/>
</dbReference>
<evidence type="ECO:0000259" key="1">
    <source>
        <dbReference type="PROSITE" id="PS50125"/>
    </source>
</evidence>
<dbReference type="GO" id="GO:0035556">
    <property type="term" value="P:intracellular signal transduction"/>
    <property type="evidence" value="ECO:0007669"/>
    <property type="project" value="InterPro"/>
</dbReference>
<dbReference type="SUPFAM" id="SSF55073">
    <property type="entry name" value="Nucleotide cyclase"/>
    <property type="match status" value="1"/>
</dbReference>
<dbReference type="InterPro" id="IPR050697">
    <property type="entry name" value="Adenylyl/Guanylyl_Cyclase_3/4"/>
</dbReference>
<gene>
    <name evidence="2" type="primary">cyaA</name>
    <name evidence="2" type="ORF">SCFA_1410006</name>
</gene>
<dbReference type="GO" id="GO:0006171">
    <property type="term" value="P:cAMP biosynthetic process"/>
    <property type="evidence" value="ECO:0007669"/>
    <property type="project" value="TreeGrafter"/>
</dbReference>
<organism evidence="2">
    <name type="scientific">anaerobic digester metagenome</name>
    <dbReference type="NCBI Taxonomy" id="1263854"/>
    <lineage>
        <taxon>unclassified sequences</taxon>
        <taxon>metagenomes</taxon>
        <taxon>ecological metagenomes</taxon>
    </lineage>
</organism>
<dbReference type="AlphaFoldDB" id="A0A485LWH0"/>
<proteinExistence type="predicted"/>
<dbReference type="SMART" id="SM00044">
    <property type="entry name" value="CYCc"/>
    <property type="match status" value="1"/>
</dbReference>
<dbReference type="PANTHER" id="PTHR43081">
    <property type="entry name" value="ADENYLATE CYCLASE, TERMINAL-DIFFERENTIATION SPECIFIC-RELATED"/>
    <property type="match status" value="1"/>
</dbReference>
<accession>A0A485LWH0</accession>
<dbReference type="EC" id="4.6.1.1" evidence="2"/>
<evidence type="ECO:0000313" key="2">
    <source>
        <dbReference type="EMBL" id="VFU12634.1"/>
    </source>
</evidence>
<dbReference type="Gene3D" id="3.30.450.40">
    <property type="match status" value="1"/>
</dbReference>
<feature type="domain" description="Guanylate cyclase" evidence="1">
    <location>
        <begin position="228"/>
        <end position="360"/>
    </location>
</feature>
<dbReference type="InterPro" id="IPR029016">
    <property type="entry name" value="GAF-like_dom_sf"/>
</dbReference>
<protein>
    <submittedName>
        <fullName evidence="2">Adenylate cyclase 1</fullName>
        <ecNumber evidence="2">4.6.1.1</ecNumber>
    </submittedName>
</protein>
<dbReference type="Pfam" id="PF00211">
    <property type="entry name" value="Guanylate_cyc"/>
    <property type="match status" value="1"/>
</dbReference>